<organism evidence="2 3">
    <name type="scientific">Rangifer tarandus platyrhynchus</name>
    <name type="common">Svalbard reindeer</name>
    <dbReference type="NCBI Taxonomy" id="3082113"/>
    <lineage>
        <taxon>Eukaryota</taxon>
        <taxon>Metazoa</taxon>
        <taxon>Chordata</taxon>
        <taxon>Craniata</taxon>
        <taxon>Vertebrata</taxon>
        <taxon>Euteleostomi</taxon>
        <taxon>Mammalia</taxon>
        <taxon>Eutheria</taxon>
        <taxon>Laurasiatheria</taxon>
        <taxon>Artiodactyla</taxon>
        <taxon>Ruminantia</taxon>
        <taxon>Pecora</taxon>
        <taxon>Cervidae</taxon>
        <taxon>Odocoileinae</taxon>
        <taxon>Rangifer</taxon>
    </lineage>
</organism>
<dbReference type="Proteomes" id="UP001176941">
    <property type="component" value="Chromosome 20"/>
</dbReference>
<feature type="region of interest" description="Disordered" evidence="1">
    <location>
        <begin position="1"/>
        <end position="27"/>
    </location>
</feature>
<accession>A0ABN8YKU9</accession>
<dbReference type="EMBL" id="OX459956">
    <property type="protein sequence ID" value="CAI9162190.1"/>
    <property type="molecule type" value="Genomic_DNA"/>
</dbReference>
<feature type="compositionally biased region" description="Pro residues" evidence="1">
    <location>
        <begin position="1"/>
        <end position="11"/>
    </location>
</feature>
<proteinExistence type="predicted"/>
<evidence type="ECO:0000256" key="1">
    <source>
        <dbReference type="SAM" id="MobiDB-lite"/>
    </source>
</evidence>
<reference evidence="2" key="1">
    <citation type="submission" date="2023-04" db="EMBL/GenBank/DDBJ databases">
        <authorList>
            <consortium name="ELIXIR-Norway"/>
        </authorList>
    </citation>
    <scope>NUCLEOTIDE SEQUENCE [LARGE SCALE GENOMIC DNA]</scope>
</reference>
<sequence>MGQMPGLPPLASPSLSPESSELLPFRPCSEPLLAPIPRHRGRGVVLGVRPPCMVLPELSRDSLGGKESGQGRSVRPQLSRRPAGTLGSAETGQGFPRNSGWACVDGVLHQPGLTSGPCANVLEAGTPVFWAQETSERLKTDRT</sequence>
<gene>
    <name evidence="2" type="ORF">MRATA1EN1_LOCUS11152</name>
</gene>
<feature type="region of interest" description="Disordered" evidence="1">
    <location>
        <begin position="56"/>
        <end position="96"/>
    </location>
</feature>
<feature type="compositionally biased region" description="Low complexity" evidence="1">
    <location>
        <begin position="12"/>
        <end position="24"/>
    </location>
</feature>
<evidence type="ECO:0000313" key="2">
    <source>
        <dbReference type="EMBL" id="CAI9162190.1"/>
    </source>
</evidence>
<protein>
    <submittedName>
        <fullName evidence="2">Uncharacterized protein</fullName>
    </submittedName>
</protein>
<keyword evidence="3" id="KW-1185">Reference proteome</keyword>
<name>A0ABN8YKU9_RANTA</name>
<evidence type="ECO:0000313" key="3">
    <source>
        <dbReference type="Proteomes" id="UP001176941"/>
    </source>
</evidence>